<protein>
    <submittedName>
        <fullName evidence="2 6">Fibronectin type III domain-containing protein 8</fullName>
    </submittedName>
</protein>
<reference evidence="2 4" key="1">
    <citation type="journal article" date="2011" name="Nature">
        <title>Genome sequencing reveals insights into physiology and longevity of the naked mole rat.</title>
        <authorList>
            <person name="Kim E.B."/>
            <person name="Fang X."/>
            <person name="Fushan A.A."/>
            <person name="Huang Z."/>
            <person name="Lobanov A.V."/>
            <person name="Han L."/>
            <person name="Marino S.M."/>
            <person name="Sun X."/>
            <person name="Turanov A.A."/>
            <person name="Yang P."/>
            <person name="Yim S.H."/>
            <person name="Zhao X."/>
            <person name="Kasaikina M.V."/>
            <person name="Stoletzki N."/>
            <person name="Peng C."/>
            <person name="Polak P."/>
            <person name="Xiong Z."/>
            <person name="Kiezun A."/>
            <person name="Zhu Y."/>
            <person name="Chen Y."/>
            <person name="Kryukov G.V."/>
            <person name="Zhang Q."/>
            <person name="Peshkin L."/>
            <person name="Yang L."/>
            <person name="Bronson R.T."/>
            <person name="Buffenstein R."/>
            <person name="Wang B."/>
            <person name="Han C."/>
            <person name="Li Q."/>
            <person name="Chen L."/>
            <person name="Zhao W."/>
            <person name="Sunyaev S.R."/>
            <person name="Park T.J."/>
            <person name="Zhang G."/>
            <person name="Wang J."/>
            <person name="Gladyshev V.N."/>
        </authorList>
    </citation>
    <scope>NUCLEOTIDE SEQUENCE [LARGE SCALE GENOMIC DNA]</scope>
</reference>
<dbReference type="RefSeq" id="XP_004870692.1">
    <property type="nucleotide sequence ID" value="XM_004870635.2"/>
</dbReference>
<dbReference type="OMA" id="TYAVGKQ"/>
<feature type="domain" description="Fibronectin type-III" evidence="1">
    <location>
        <begin position="177"/>
        <end position="280"/>
    </location>
</feature>
<dbReference type="EMBL" id="JH168696">
    <property type="protein sequence ID" value="EHB05116.1"/>
    <property type="molecule type" value="Genomic_DNA"/>
</dbReference>
<evidence type="ECO:0000313" key="6">
    <source>
        <dbReference type="RefSeq" id="XP_004870692.1"/>
    </source>
</evidence>
<dbReference type="KEGG" id="hgl:101703489"/>
<dbReference type="GO" id="GO:0005634">
    <property type="term" value="C:nucleus"/>
    <property type="evidence" value="ECO:0007669"/>
    <property type="project" value="TreeGrafter"/>
</dbReference>
<dbReference type="InterPro" id="IPR036116">
    <property type="entry name" value="FN3_sf"/>
</dbReference>
<dbReference type="CDD" id="cd00063">
    <property type="entry name" value="FN3"/>
    <property type="match status" value="1"/>
</dbReference>
<dbReference type="Bgee" id="ENSHGLG00000001963">
    <property type="expression patterns" value="Expressed in testis and 1 other cell type or tissue"/>
</dbReference>
<accession>G5B755</accession>
<dbReference type="GeneID" id="101703489"/>
<evidence type="ECO:0000313" key="2">
    <source>
        <dbReference type="EMBL" id="EHB05116.1"/>
    </source>
</evidence>
<evidence type="ECO:0000313" key="5">
    <source>
        <dbReference type="Proteomes" id="UP000694906"/>
    </source>
</evidence>
<sequence length="323" mass="35714">MASEALCKVGDGEENTLKKENLNVMNAFDQLPKPFPNPKFMNRTIATKGCPLSSTGNLANLSEADSIDLMKPMLVEDSEYSSNDTRISPISSTLLNPVKLAVTQPNSSFFAGLLEGELNKLTFPSTANNKAKEGALALCPCPSTTQMVSGGLADLEKSKIDKHTSSTHSESSMVVDVPEPPFICEHTVSDSTVVISWIYALGKHQVSFYQVRLQEVTKTKDNESPRAKNRSWIFNEISGTTVKLMDLKPNTNYCLTICAANTAGEGKWCKPYKFAIVARDLSSFPERSPIQITVRRREPRRKTVCMGPEDMRKLEDLEHLSPY</sequence>
<dbReference type="Proteomes" id="UP000006813">
    <property type="component" value="Unassembled WGS sequence"/>
</dbReference>
<reference evidence="3" key="2">
    <citation type="submission" date="2015-10" db="EMBL/GenBank/DDBJ databases">
        <title>FRAMA: From RNA-seq data to annotated mRNA assemblies.</title>
        <authorList>
            <person name="Bens M."/>
            <person name="Sahm A."/>
            <person name="Jahn N."/>
            <person name="Morhart M."/>
            <person name="Holtze S."/>
            <person name="Hildebrandt T.B."/>
            <person name="Platzer M."/>
            <person name="Szafranski K."/>
        </authorList>
    </citation>
    <scope>NUCLEOTIDE SEQUENCE</scope>
    <source>
        <tissue evidence="3">Testis</tissue>
    </source>
</reference>
<dbReference type="EMBL" id="GEBF01007674">
    <property type="protein sequence ID" value="JAN95958.1"/>
    <property type="molecule type" value="Transcribed_RNA"/>
</dbReference>
<proteinExistence type="predicted"/>
<dbReference type="PANTHER" id="PTHR32430:SF1">
    <property type="entry name" value="FIBRONECTIN TYPE III DOMAIN-CONTAINING PROTEIN 8"/>
    <property type="match status" value="1"/>
</dbReference>
<dbReference type="SMART" id="SM00060">
    <property type="entry name" value="FN3"/>
    <property type="match status" value="1"/>
</dbReference>
<name>G5B755_HETGA</name>
<dbReference type="PANTHER" id="PTHR32430">
    <property type="entry name" value="FIBRONECTIN TYPE III DOMAIN-CONTAINING PROTEIN 8"/>
    <property type="match status" value="1"/>
</dbReference>
<dbReference type="Pfam" id="PF00041">
    <property type="entry name" value="fn3"/>
    <property type="match status" value="1"/>
</dbReference>
<dbReference type="STRING" id="10181.G5B755"/>
<keyword evidence="5" id="KW-1185">Reference proteome</keyword>
<reference evidence="6" key="3">
    <citation type="submission" date="2025-04" db="UniProtKB">
        <authorList>
            <consortium name="RefSeq"/>
        </authorList>
    </citation>
    <scope>IDENTIFICATION</scope>
</reference>
<dbReference type="AlphaFoldDB" id="G5B755"/>
<evidence type="ECO:0000259" key="1">
    <source>
        <dbReference type="PROSITE" id="PS50853"/>
    </source>
</evidence>
<organism evidence="2 4">
    <name type="scientific">Heterocephalus glaber</name>
    <name type="common">Naked mole rat</name>
    <dbReference type="NCBI Taxonomy" id="10181"/>
    <lineage>
        <taxon>Eukaryota</taxon>
        <taxon>Metazoa</taxon>
        <taxon>Chordata</taxon>
        <taxon>Craniata</taxon>
        <taxon>Vertebrata</taxon>
        <taxon>Euteleostomi</taxon>
        <taxon>Mammalia</taxon>
        <taxon>Eutheria</taxon>
        <taxon>Euarchontoglires</taxon>
        <taxon>Glires</taxon>
        <taxon>Rodentia</taxon>
        <taxon>Hystricomorpha</taxon>
        <taxon>Bathyergidae</taxon>
        <taxon>Heterocephalus</taxon>
    </lineage>
</organism>
<dbReference type="InterPro" id="IPR013783">
    <property type="entry name" value="Ig-like_fold"/>
</dbReference>
<dbReference type="OrthoDB" id="9448151at2759"/>
<evidence type="ECO:0000313" key="4">
    <source>
        <dbReference type="Proteomes" id="UP000006813"/>
    </source>
</evidence>
<dbReference type="Gene3D" id="2.60.40.10">
    <property type="entry name" value="Immunoglobulins"/>
    <property type="match status" value="1"/>
</dbReference>
<dbReference type="Proteomes" id="UP000694906">
    <property type="component" value="Unplaced"/>
</dbReference>
<gene>
    <name evidence="6" type="primary">Fndc8</name>
    <name evidence="3" type="synonym">FNDC8</name>
    <name evidence="2" type="ORF">GW7_18277</name>
</gene>
<dbReference type="PROSITE" id="PS50853">
    <property type="entry name" value="FN3"/>
    <property type="match status" value="1"/>
</dbReference>
<dbReference type="SUPFAM" id="SSF49265">
    <property type="entry name" value="Fibronectin type III"/>
    <property type="match status" value="1"/>
</dbReference>
<dbReference type="CTD" id="54752"/>
<dbReference type="InterPro" id="IPR003961">
    <property type="entry name" value="FN3_dom"/>
</dbReference>
<dbReference type="eggNOG" id="ENOG502STU7">
    <property type="taxonomic scope" value="Eukaryota"/>
</dbReference>
<evidence type="ECO:0000313" key="3">
    <source>
        <dbReference type="EMBL" id="JAN95958.1"/>
    </source>
</evidence>